<protein>
    <submittedName>
        <fullName evidence="1">Uncharacterized protein</fullName>
    </submittedName>
</protein>
<name>A0ABS8WMN6_DATST</name>
<organism evidence="1 2">
    <name type="scientific">Datura stramonium</name>
    <name type="common">Jimsonweed</name>
    <name type="synonym">Common thornapple</name>
    <dbReference type="NCBI Taxonomy" id="4076"/>
    <lineage>
        <taxon>Eukaryota</taxon>
        <taxon>Viridiplantae</taxon>
        <taxon>Streptophyta</taxon>
        <taxon>Embryophyta</taxon>
        <taxon>Tracheophyta</taxon>
        <taxon>Spermatophyta</taxon>
        <taxon>Magnoliopsida</taxon>
        <taxon>eudicotyledons</taxon>
        <taxon>Gunneridae</taxon>
        <taxon>Pentapetalae</taxon>
        <taxon>asterids</taxon>
        <taxon>lamiids</taxon>
        <taxon>Solanales</taxon>
        <taxon>Solanaceae</taxon>
        <taxon>Solanoideae</taxon>
        <taxon>Datureae</taxon>
        <taxon>Datura</taxon>
    </lineage>
</organism>
<proteinExistence type="predicted"/>
<gene>
    <name evidence="1" type="ORF">HAX54_049477</name>
</gene>
<feature type="non-terminal residue" evidence="1">
    <location>
        <position position="103"/>
    </location>
</feature>
<sequence>VDVWYDVSKCVRNGSIEIHGNSLGMTTIGYSSVSPLIPSCITSAVCGSGPVTRRFVTDGRPSALVYYFPLASQRRTTDTTLRLAGAAKSLKDNFASLLLISIL</sequence>
<reference evidence="1 2" key="1">
    <citation type="journal article" date="2021" name="BMC Genomics">
        <title>Datura genome reveals duplications of psychoactive alkaloid biosynthetic genes and high mutation rate following tissue culture.</title>
        <authorList>
            <person name="Rajewski A."/>
            <person name="Carter-House D."/>
            <person name="Stajich J."/>
            <person name="Litt A."/>
        </authorList>
    </citation>
    <scope>NUCLEOTIDE SEQUENCE [LARGE SCALE GENOMIC DNA]</scope>
    <source>
        <strain evidence="1">AR-01</strain>
    </source>
</reference>
<dbReference type="Proteomes" id="UP000823775">
    <property type="component" value="Unassembled WGS sequence"/>
</dbReference>
<dbReference type="EMBL" id="JACEIK010008395">
    <property type="protein sequence ID" value="MCE3051331.1"/>
    <property type="molecule type" value="Genomic_DNA"/>
</dbReference>
<evidence type="ECO:0000313" key="2">
    <source>
        <dbReference type="Proteomes" id="UP000823775"/>
    </source>
</evidence>
<feature type="non-terminal residue" evidence="1">
    <location>
        <position position="1"/>
    </location>
</feature>
<evidence type="ECO:0000313" key="1">
    <source>
        <dbReference type="EMBL" id="MCE3051331.1"/>
    </source>
</evidence>
<comment type="caution">
    <text evidence="1">The sequence shown here is derived from an EMBL/GenBank/DDBJ whole genome shotgun (WGS) entry which is preliminary data.</text>
</comment>
<accession>A0ABS8WMN6</accession>
<keyword evidence="2" id="KW-1185">Reference proteome</keyword>